<feature type="transmembrane region" description="Helical" evidence="7">
    <location>
        <begin position="184"/>
        <end position="200"/>
    </location>
</feature>
<feature type="transmembrane region" description="Helical" evidence="7">
    <location>
        <begin position="895"/>
        <end position="912"/>
    </location>
</feature>
<evidence type="ECO:0000256" key="5">
    <source>
        <dbReference type="ARBA" id="ARBA00022989"/>
    </source>
</evidence>
<dbReference type="InterPro" id="IPR050545">
    <property type="entry name" value="Mycobact_MmpL"/>
</dbReference>
<evidence type="ECO:0000256" key="3">
    <source>
        <dbReference type="ARBA" id="ARBA00022475"/>
    </source>
</evidence>
<evidence type="ECO:0000313" key="10">
    <source>
        <dbReference type="Proteomes" id="UP000224413"/>
    </source>
</evidence>
<comment type="caution">
    <text evidence="9">The sequence shown here is derived from an EMBL/GenBank/DDBJ whole genome shotgun (WGS) entry which is preliminary data.</text>
</comment>
<feature type="transmembrane region" description="Helical" evidence="7">
    <location>
        <begin position="971"/>
        <end position="990"/>
    </location>
</feature>
<feature type="domain" description="Membrane transport protein MMPL" evidence="8">
    <location>
        <begin position="739"/>
        <end position="1036"/>
    </location>
</feature>
<feature type="transmembrane region" description="Helical" evidence="7">
    <location>
        <begin position="240"/>
        <end position="259"/>
    </location>
</feature>
<dbReference type="SUPFAM" id="SSF82866">
    <property type="entry name" value="Multidrug efflux transporter AcrB transmembrane domain"/>
    <property type="match status" value="2"/>
</dbReference>
<feature type="domain" description="Membrane transport protein MMPL" evidence="8">
    <location>
        <begin position="45"/>
        <end position="369"/>
    </location>
</feature>
<dbReference type="Gene3D" id="1.10.287.950">
    <property type="entry name" value="Methyl-accepting chemotaxis protein"/>
    <property type="match status" value="2"/>
</dbReference>
<feature type="transmembrane region" description="Helical" evidence="7">
    <location>
        <begin position="315"/>
        <end position="337"/>
    </location>
</feature>
<evidence type="ECO:0000259" key="8">
    <source>
        <dbReference type="Pfam" id="PF03176"/>
    </source>
</evidence>
<feature type="transmembrane region" description="Helical" evidence="7">
    <location>
        <begin position="996"/>
        <end position="1026"/>
    </location>
</feature>
<dbReference type="EMBL" id="NUWJ01000184">
    <property type="protein sequence ID" value="PFK14428.1"/>
    <property type="molecule type" value="Genomic_DNA"/>
</dbReference>
<comment type="similarity">
    <text evidence="2">Belongs to the resistance-nodulation-cell division (RND) (TC 2.A.6) family. MmpL subfamily.</text>
</comment>
<keyword evidence="4 7" id="KW-0812">Transmembrane</keyword>
<dbReference type="PANTHER" id="PTHR33406">
    <property type="entry name" value="MEMBRANE PROTEIN MJ1562-RELATED"/>
    <property type="match status" value="1"/>
</dbReference>
<feature type="transmembrane region" description="Helical" evidence="7">
    <location>
        <begin position="287"/>
        <end position="309"/>
    </location>
</feature>
<keyword evidence="3" id="KW-1003">Cell membrane</keyword>
<evidence type="ECO:0000256" key="2">
    <source>
        <dbReference type="ARBA" id="ARBA00010157"/>
    </source>
</evidence>
<protein>
    <recommendedName>
        <fullName evidence="8">Membrane transport protein MMPL domain-containing protein</fullName>
    </recommendedName>
</protein>
<dbReference type="SUPFAM" id="SSF58104">
    <property type="entry name" value="Methyl-accepting chemotaxis protein (MCP) signaling domain"/>
    <property type="match status" value="1"/>
</dbReference>
<feature type="transmembrane region" description="Helical" evidence="7">
    <location>
        <begin position="365"/>
        <end position="384"/>
    </location>
</feature>
<name>A0A9X6WYS4_BACCE</name>
<proteinExistence type="inferred from homology"/>
<evidence type="ECO:0000313" key="9">
    <source>
        <dbReference type="EMBL" id="PFK14428.1"/>
    </source>
</evidence>
<dbReference type="Gene3D" id="1.20.1640.10">
    <property type="entry name" value="Multidrug efflux transporter AcrB transmembrane domain"/>
    <property type="match status" value="2"/>
</dbReference>
<evidence type="ECO:0000256" key="6">
    <source>
        <dbReference type="ARBA" id="ARBA00023136"/>
    </source>
</evidence>
<dbReference type="PANTHER" id="PTHR33406:SF6">
    <property type="entry name" value="MEMBRANE PROTEIN YDGH-RELATED"/>
    <property type="match status" value="1"/>
</dbReference>
<gene>
    <name evidence="9" type="ORF">COI98_20095</name>
</gene>
<evidence type="ECO:0000256" key="4">
    <source>
        <dbReference type="ARBA" id="ARBA00022692"/>
    </source>
</evidence>
<dbReference type="GO" id="GO:0005886">
    <property type="term" value="C:plasma membrane"/>
    <property type="evidence" value="ECO:0007669"/>
    <property type="project" value="UniProtKB-SubCell"/>
</dbReference>
<feature type="transmembrane region" description="Helical" evidence="7">
    <location>
        <begin position="932"/>
        <end position="951"/>
    </location>
</feature>
<keyword evidence="5 7" id="KW-1133">Transmembrane helix</keyword>
<dbReference type="Pfam" id="PF03176">
    <property type="entry name" value="MMPL"/>
    <property type="match status" value="2"/>
</dbReference>
<evidence type="ECO:0000256" key="7">
    <source>
        <dbReference type="SAM" id="Phobius"/>
    </source>
</evidence>
<dbReference type="InterPro" id="IPR004869">
    <property type="entry name" value="MMPL_dom"/>
</dbReference>
<sequence length="1043" mass="113842">MMQMSKLKNWRSLSFLLWIVITITMIVTMPNMDKLVKEKGHITIPNTEQSSIADKMIKEMDKDGTEKYDIIVVFNSDSKTALTTEQKEEIIKTINALQNEKEQLGIKEVVSHLDNKELEKQLVSKDNTTILTQISIDKKHGEISKVTNNLHNKVKTKGVTTYLTGSDLIAGDFLTSSQEGVKKTEVISIIFILVILIIVFRSPIVPIVSLLTVGVSYLVSMGIIAHLVDQFNFPFSNFTQVFVVVVLFGVGTDYNILLFTRFKEELSKQENAFLATKETFKSAGKTVLYSGIAVLIGFASLALASFKLYQSTSAVAIGVAVLLLVLTTLNPFFMVLLGKGMFYPVKTFKGHEDSRLWGFFAKNSVVRPFVALIIVFVISIPFILKYSNTLNYNDLFEVDNKYESKMGINVIEEHFPPGFSSPSTLVIQSNNKLDEASSLQTLDELTDKILKVKGVSEVYSPTRPTGDRIKELYINKQAGELNTGLGDANGGIKEINDGLTTAKDKMGNKDSNSLANVQKLIDGTNEAKSGVSALGTALNQLSNGINDGAQGARQIESGLTSVNENISVLSQATSQLHAGYTQLEKGLSSYDQYFGSISQAIDGAKKGYEQIEMLMTNFIQTKPELANDPNILQTIGIAKEAQKQLGGLSNELNKLKAQHNAAMGSFKEANQSLLKVDNGLKEMNNGVTKLQKGAADLKNGLNEGASGSKQIANKSSELQTGLTKINDGQGQLLTGLKDLQEQMGQLQSGLTKSTEGLEKVSNGLGDAQKYLGELNESKSSEKFYIPKEVLEGEDFQKALNTYMSHDRKTAKMTIILDVNPYSKEAMPIIQEINNTIDGTLKGSELNHAKTAIGGTTARNVDLKEVTGQDFLRTATIMLIGIAIVLIVITRSLLNTIFIIGSLLLAYFASLGISEQISTHILHVDSLSWNVPFFSFIMIVALGVDYSIFVMMRYNELEGDPATKIVTASRHIGGVVLSAALILGGTFAALIPSGVLTLIQVASVVGVALLLLAIIVMPILLPALIGLTSKMKSYKEKIRNKKRL</sequence>
<dbReference type="AlphaFoldDB" id="A0A9X6WYS4"/>
<reference evidence="9 10" key="1">
    <citation type="submission" date="2017-09" db="EMBL/GenBank/DDBJ databases">
        <title>Large-scale bioinformatics analysis of Bacillus genomes uncovers conserved roles of natural products in bacterial physiology.</title>
        <authorList>
            <consortium name="Agbiome Team Llc"/>
            <person name="Bleich R.M."/>
            <person name="Grubbs K.J."/>
            <person name="Santa Maria K.C."/>
            <person name="Allen S.E."/>
            <person name="Farag S."/>
            <person name="Shank E.A."/>
            <person name="Bowers A."/>
        </authorList>
    </citation>
    <scope>NUCLEOTIDE SEQUENCE [LARGE SCALE GENOMIC DNA]</scope>
    <source>
        <strain evidence="9 10">AFS083741</strain>
    </source>
</reference>
<evidence type="ECO:0000256" key="1">
    <source>
        <dbReference type="ARBA" id="ARBA00004651"/>
    </source>
</evidence>
<dbReference type="Proteomes" id="UP000224413">
    <property type="component" value="Unassembled WGS sequence"/>
</dbReference>
<feature type="transmembrane region" description="Helical" evidence="7">
    <location>
        <begin position="207"/>
        <end position="228"/>
    </location>
</feature>
<organism evidence="9 10">
    <name type="scientific">Bacillus cereus</name>
    <dbReference type="NCBI Taxonomy" id="1396"/>
    <lineage>
        <taxon>Bacteria</taxon>
        <taxon>Bacillati</taxon>
        <taxon>Bacillota</taxon>
        <taxon>Bacilli</taxon>
        <taxon>Bacillales</taxon>
        <taxon>Bacillaceae</taxon>
        <taxon>Bacillus</taxon>
        <taxon>Bacillus cereus group</taxon>
    </lineage>
</organism>
<comment type="subcellular location">
    <subcellularLocation>
        <location evidence="1">Cell membrane</location>
        <topology evidence="1">Multi-pass membrane protein</topology>
    </subcellularLocation>
</comment>
<keyword evidence="6 7" id="KW-0472">Membrane</keyword>
<accession>A0A9X6WYS4</accession>
<feature type="transmembrane region" description="Helical" evidence="7">
    <location>
        <begin position="870"/>
        <end position="888"/>
    </location>
</feature>